<dbReference type="PANTHER" id="PTHR12903">
    <property type="entry name" value="MITOCHONDRIAL RIBOSOMAL PROTEIN L24"/>
    <property type="match status" value="1"/>
</dbReference>
<dbReference type="Gene3D" id="2.30.30.30">
    <property type="match status" value="1"/>
</dbReference>
<accession>A0A2H0X8W2</accession>
<comment type="subunit">
    <text evidence="5">Part of the 50S ribosomal subunit.</text>
</comment>
<dbReference type="CDD" id="cd06089">
    <property type="entry name" value="KOW_RPL26"/>
    <property type="match status" value="1"/>
</dbReference>
<evidence type="ECO:0000256" key="5">
    <source>
        <dbReference type="HAMAP-Rule" id="MF_01326"/>
    </source>
</evidence>
<dbReference type="InterPro" id="IPR008991">
    <property type="entry name" value="Translation_prot_SH3-like_sf"/>
</dbReference>
<dbReference type="GO" id="GO:0019843">
    <property type="term" value="F:rRNA binding"/>
    <property type="evidence" value="ECO:0007669"/>
    <property type="project" value="UniProtKB-UniRule"/>
</dbReference>
<organism evidence="7 8">
    <name type="scientific">candidate division WWE3 bacterium CG08_land_8_20_14_0_20_41_15</name>
    <dbReference type="NCBI Taxonomy" id="1975086"/>
    <lineage>
        <taxon>Bacteria</taxon>
        <taxon>Katanobacteria</taxon>
    </lineage>
</organism>
<keyword evidence="5" id="KW-0699">rRNA-binding</keyword>
<dbReference type="EMBL" id="PEYV01000059">
    <property type="protein sequence ID" value="PIS21281.1"/>
    <property type="molecule type" value="Genomic_DNA"/>
</dbReference>
<dbReference type="GO" id="GO:1990904">
    <property type="term" value="C:ribonucleoprotein complex"/>
    <property type="evidence" value="ECO:0007669"/>
    <property type="project" value="UniProtKB-KW"/>
</dbReference>
<keyword evidence="2 5" id="KW-0689">Ribosomal protein</keyword>
<protein>
    <recommendedName>
        <fullName evidence="4 5">Large ribosomal subunit protein uL24</fullName>
    </recommendedName>
</protein>
<evidence type="ECO:0000256" key="2">
    <source>
        <dbReference type="ARBA" id="ARBA00022980"/>
    </source>
</evidence>
<dbReference type="InterPro" id="IPR014722">
    <property type="entry name" value="Rib_uL2_dom2"/>
</dbReference>
<dbReference type="HAMAP" id="MF_01326_B">
    <property type="entry name" value="Ribosomal_uL24_B"/>
    <property type="match status" value="1"/>
</dbReference>
<dbReference type="Pfam" id="PF00467">
    <property type="entry name" value="KOW"/>
    <property type="match status" value="1"/>
</dbReference>
<dbReference type="AlphaFoldDB" id="A0A2H0X8W2"/>
<keyword evidence="3 5" id="KW-0687">Ribonucleoprotein</keyword>
<dbReference type="GO" id="GO:0003735">
    <property type="term" value="F:structural constituent of ribosome"/>
    <property type="evidence" value="ECO:0007669"/>
    <property type="project" value="InterPro"/>
</dbReference>
<evidence type="ECO:0000313" key="8">
    <source>
        <dbReference type="Proteomes" id="UP000231098"/>
    </source>
</evidence>
<dbReference type="SMART" id="SM00739">
    <property type="entry name" value="KOW"/>
    <property type="match status" value="1"/>
</dbReference>
<dbReference type="NCBIfam" id="TIGR01079">
    <property type="entry name" value="rplX_bact"/>
    <property type="match status" value="1"/>
</dbReference>
<feature type="domain" description="KOW" evidence="6">
    <location>
        <begin position="2"/>
        <end position="29"/>
    </location>
</feature>
<comment type="function">
    <text evidence="5">One of two assembly initiator proteins, it binds directly to the 5'-end of the 23S rRNA, where it nucleates assembly of the 50S subunit.</text>
</comment>
<dbReference type="GO" id="GO:0005840">
    <property type="term" value="C:ribosome"/>
    <property type="evidence" value="ECO:0007669"/>
    <property type="project" value="UniProtKB-KW"/>
</dbReference>
<proteinExistence type="inferred from homology"/>
<dbReference type="Pfam" id="PF17136">
    <property type="entry name" value="ribosomal_L24"/>
    <property type="match status" value="1"/>
</dbReference>
<dbReference type="Proteomes" id="UP000231098">
    <property type="component" value="Unassembled WGS sequence"/>
</dbReference>
<evidence type="ECO:0000256" key="3">
    <source>
        <dbReference type="ARBA" id="ARBA00023274"/>
    </source>
</evidence>
<evidence type="ECO:0000313" key="7">
    <source>
        <dbReference type="EMBL" id="PIS21281.1"/>
    </source>
</evidence>
<sequence length="100" mass="10998">MKIKTKDKVKVISGKFKGATGTVLKMFNKSDRVLVEGVNIVKKHQKPVSGKEGGIIEVAKPIAVSSVSLICPKCQKPARVGYKLDGAKKRRICKRCNQEF</sequence>
<name>A0A2H0X8W2_UNCKA</name>
<evidence type="ECO:0000259" key="6">
    <source>
        <dbReference type="SMART" id="SM00739"/>
    </source>
</evidence>
<keyword evidence="5" id="KW-0694">RNA-binding</keyword>
<dbReference type="InterPro" id="IPR057264">
    <property type="entry name" value="Ribosomal_uL24_C"/>
</dbReference>
<gene>
    <name evidence="5" type="primary">rplX</name>
    <name evidence="7" type="ORF">COT51_03635</name>
</gene>
<evidence type="ECO:0000256" key="1">
    <source>
        <dbReference type="ARBA" id="ARBA00010618"/>
    </source>
</evidence>
<comment type="caution">
    <text evidence="7">The sequence shown here is derived from an EMBL/GenBank/DDBJ whole genome shotgun (WGS) entry which is preliminary data.</text>
</comment>
<evidence type="ECO:0000256" key="4">
    <source>
        <dbReference type="ARBA" id="ARBA00035206"/>
    </source>
</evidence>
<dbReference type="GO" id="GO:0006412">
    <property type="term" value="P:translation"/>
    <property type="evidence" value="ECO:0007669"/>
    <property type="project" value="UniProtKB-UniRule"/>
</dbReference>
<comment type="similarity">
    <text evidence="1 5">Belongs to the universal ribosomal protein uL24 family.</text>
</comment>
<dbReference type="InterPro" id="IPR005824">
    <property type="entry name" value="KOW"/>
</dbReference>
<comment type="function">
    <text evidence="5">One of the proteins that surrounds the polypeptide exit tunnel on the outside of the subunit.</text>
</comment>
<reference evidence="8" key="1">
    <citation type="submission" date="2017-09" db="EMBL/GenBank/DDBJ databases">
        <title>Depth-based differentiation of microbial function through sediment-hosted aquifers and enrichment of novel symbionts in the deep terrestrial subsurface.</title>
        <authorList>
            <person name="Probst A.J."/>
            <person name="Ladd B."/>
            <person name="Jarett J.K."/>
            <person name="Geller-Mcgrath D.E."/>
            <person name="Sieber C.M.K."/>
            <person name="Emerson J.B."/>
            <person name="Anantharaman K."/>
            <person name="Thomas B.C."/>
            <person name="Malmstrom R."/>
            <person name="Stieglmeier M."/>
            <person name="Klingl A."/>
            <person name="Woyke T."/>
            <person name="Ryan C.M."/>
            <person name="Banfield J.F."/>
        </authorList>
    </citation>
    <scope>NUCLEOTIDE SEQUENCE [LARGE SCALE GENOMIC DNA]</scope>
</reference>
<dbReference type="InterPro" id="IPR041988">
    <property type="entry name" value="Ribosomal_uL24_KOW"/>
</dbReference>
<dbReference type="InterPro" id="IPR003256">
    <property type="entry name" value="Ribosomal_uL24"/>
</dbReference>
<dbReference type="SUPFAM" id="SSF50104">
    <property type="entry name" value="Translation proteins SH3-like domain"/>
    <property type="match status" value="1"/>
</dbReference>